<feature type="region of interest" description="Disordered" evidence="1">
    <location>
        <begin position="37"/>
        <end position="64"/>
    </location>
</feature>
<reference evidence="2 3" key="1">
    <citation type="journal article" date="2019" name="BMC Genomics">
        <title>Chromosome level assembly and comparative genome analysis confirm lager-brewing yeasts originated from a single hybridization.</title>
        <authorList>
            <person name="Salazar A.N."/>
            <person name="Gorter de Vries A.R."/>
            <person name="van den Broek M."/>
            <person name="Brouwers N."/>
            <person name="de la Torre Cortes P."/>
            <person name="Kuijpers N.G.A."/>
            <person name="Daran J.G."/>
            <person name="Abeel T."/>
        </authorList>
    </citation>
    <scope>NUCLEOTIDE SEQUENCE [LARGE SCALE GENOMIC DNA]</scope>
    <source>
        <strain evidence="2 3">CBS 1483</strain>
    </source>
</reference>
<dbReference type="EMBL" id="CP049007">
    <property type="protein sequence ID" value="QID85979.1"/>
    <property type="molecule type" value="Genomic_DNA"/>
</dbReference>
<keyword evidence="3" id="KW-1185">Reference proteome</keyword>
<evidence type="ECO:0000256" key="1">
    <source>
        <dbReference type="SAM" id="MobiDB-lite"/>
    </source>
</evidence>
<sequence length="382" mass="44791">MRRTFSLLATRLLKSKDDELKSTLKFLTKGSMKSLGSLFNSPDSKEQRHMLKNTGDNQKSPENHHVDNILRILNSNLPEVESKKQKVAIHYDVLFSHLRSIVTQSVESKDIASKQLRMASSEDLYDKLLLLQYMGKLTNVRQISEILLSKNFRKFGEVWEHRALFDNGQKLVISILLYYRSRIAQIRKEYEARWLSDYNDLQFPLRRLLWRCLTFNVVDENIQQTVSHYKKRLGENWKNTDLVLIYQSLYEKSYLLPELTSIEDSNNETITFTKNQRLLVCALRTISKHFEGDAKTVKRWLTDIVKLSIQSKIMLESSAPSSTSIMDQYRFIRSLDIFIQSIHRTCQNKSTFEDLKNDLENISKLVNDEEHELKTHLPLNLV</sequence>
<name>A0A6C1EAA3_SACPS</name>
<evidence type="ECO:0000313" key="3">
    <source>
        <dbReference type="Proteomes" id="UP000501346"/>
    </source>
</evidence>
<dbReference type="OrthoDB" id="4051837at2759"/>
<dbReference type="AlphaFoldDB" id="A0A6C1EAA3"/>
<dbReference type="Proteomes" id="UP000501346">
    <property type="component" value="Chromosome SeX-ScX"/>
</dbReference>
<accession>A0A6C1EAA3</accession>
<evidence type="ECO:0000313" key="2">
    <source>
        <dbReference type="EMBL" id="QID85979.1"/>
    </source>
</evidence>
<proteinExistence type="predicted"/>
<organism evidence="2 3">
    <name type="scientific">Saccharomyces pastorianus</name>
    <name type="common">Lager yeast</name>
    <name type="synonym">Saccharomyces cerevisiae x Saccharomyces eubayanus</name>
    <dbReference type="NCBI Taxonomy" id="27292"/>
    <lineage>
        <taxon>Eukaryota</taxon>
        <taxon>Fungi</taxon>
        <taxon>Dikarya</taxon>
        <taxon>Ascomycota</taxon>
        <taxon>Saccharomycotina</taxon>
        <taxon>Saccharomycetes</taxon>
        <taxon>Saccharomycetales</taxon>
        <taxon>Saccharomycetaceae</taxon>
        <taxon>Saccharomyces</taxon>
    </lineage>
</organism>
<gene>
    <name evidence="2" type="primary">MRX5_2</name>
    <name evidence="2" type="ORF">GRS66_008579</name>
</gene>
<protein>
    <submittedName>
        <fullName evidence="2">MIOREX complex component 5</fullName>
    </submittedName>
</protein>